<evidence type="ECO:0008006" key="5">
    <source>
        <dbReference type="Google" id="ProtNLM"/>
    </source>
</evidence>
<keyword evidence="2" id="KW-1133">Transmembrane helix</keyword>
<reference evidence="4" key="2">
    <citation type="submission" date="2015-01" db="EMBL/GenBank/DDBJ databases">
        <title>Evolutionary Origins and Diversification of the Mycorrhizal Mutualists.</title>
        <authorList>
            <consortium name="DOE Joint Genome Institute"/>
            <consortium name="Mycorrhizal Genomics Consortium"/>
            <person name="Kohler A."/>
            <person name="Kuo A."/>
            <person name="Nagy L.G."/>
            <person name="Floudas D."/>
            <person name="Copeland A."/>
            <person name="Barry K.W."/>
            <person name="Cichocki N."/>
            <person name="Veneault-Fourrey C."/>
            <person name="LaButti K."/>
            <person name="Lindquist E.A."/>
            <person name="Lipzen A."/>
            <person name="Lundell T."/>
            <person name="Morin E."/>
            <person name="Murat C."/>
            <person name="Riley R."/>
            <person name="Ohm R."/>
            <person name="Sun H."/>
            <person name="Tunlid A."/>
            <person name="Henrissat B."/>
            <person name="Grigoriev I.V."/>
            <person name="Hibbett D.S."/>
            <person name="Martin F."/>
        </authorList>
    </citation>
    <scope>NUCLEOTIDE SEQUENCE [LARGE SCALE GENOMIC DNA]</scope>
    <source>
        <strain evidence="4">Foug A</strain>
    </source>
</reference>
<evidence type="ECO:0000256" key="1">
    <source>
        <dbReference type="SAM" id="Coils"/>
    </source>
</evidence>
<dbReference type="OrthoDB" id="2625412at2759"/>
<dbReference type="Proteomes" id="UP000053989">
    <property type="component" value="Unassembled WGS sequence"/>
</dbReference>
<dbReference type="InParanoid" id="A0A0C3AXT3"/>
<dbReference type="HOGENOM" id="CLU_023752_1_0_1"/>
<feature type="transmembrane region" description="Helical" evidence="2">
    <location>
        <begin position="549"/>
        <end position="572"/>
    </location>
</feature>
<evidence type="ECO:0000256" key="2">
    <source>
        <dbReference type="SAM" id="Phobius"/>
    </source>
</evidence>
<sequence length="582" mass="66158">MTVVHELTQVRAELERLEEKERSLEEQLSGVRVAIETHKSRIEDLVQAKPAPIGSLPFEILSYVLKLSVSATLPLHPRRRRELASVSPTWRDVILFSPTFWTTIDITPGRANMPLLRAHAARSRQCPLDITIQSWQNSRPQLSALLDVIIPHAHRWRTLDIRSNAHYCLQLVLDKINFLKFPSLIRTSIIATAYIQYPSFLTRESSPVLQSLELRPVIPVDDFPSGQAITELSLQISPQCLGLPTLRSMLSSQKLTTLELVYSDSPSFQPDSISLPFLTSLTLKATQPRELIKAVVAPNLSYLHFTVVVPCDRLSAVFHGFESKFRNVRHLVLDAPSSLLDVECAEVVSSVFSNAHHVEMHTVETDAFFRTNLDGSCAADHWESLESLTFRGMIVYYESSTEHLVRWLQQRKLAGRPMLRVRLAEWIFGSDHDDDEDDNDGYGSKSYSFSDLYDSLREICMLDIVGVSVKTEVVLSLSSSSPPQLVRHCYYYKIDDFTYLLRSRFYQIYRIFFLIKFIRQASPVLHASGECVYNTTTDLPTGSEPRSTVFFLVTLVPAFLLRVLLLICPSYVHLYGKPTARL</sequence>
<keyword evidence="4" id="KW-1185">Reference proteome</keyword>
<evidence type="ECO:0000313" key="3">
    <source>
        <dbReference type="EMBL" id="KIM69792.1"/>
    </source>
</evidence>
<reference evidence="3 4" key="1">
    <citation type="submission" date="2014-04" db="EMBL/GenBank/DDBJ databases">
        <authorList>
            <consortium name="DOE Joint Genome Institute"/>
            <person name="Kuo A."/>
            <person name="Kohler A."/>
            <person name="Nagy L.G."/>
            <person name="Floudas D."/>
            <person name="Copeland A."/>
            <person name="Barry K.W."/>
            <person name="Cichocki N."/>
            <person name="Veneault-Fourrey C."/>
            <person name="LaButti K."/>
            <person name="Lindquist E.A."/>
            <person name="Lipzen A."/>
            <person name="Lundell T."/>
            <person name="Morin E."/>
            <person name="Murat C."/>
            <person name="Sun H."/>
            <person name="Tunlid A."/>
            <person name="Henrissat B."/>
            <person name="Grigoriev I.V."/>
            <person name="Hibbett D.S."/>
            <person name="Martin F."/>
            <person name="Nordberg H.P."/>
            <person name="Cantor M.N."/>
            <person name="Hua S.X."/>
        </authorList>
    </citation>
    <scope>NUCLEOTIDE SEQUENCE [LARGE SCALE GENOMIC DNA]</scope>
    <source>
        <strain evidence="3 4">Foug A</strain>
    </source>
</reference>
<evidence type="ECO:0000313" key="4">
    <source>
        <dbReference type="Proteomes" id="UP000053989"/>
    </source>
</evidence>
<dbReference type="STRING" id="1036808.A0A0C3AXT3"/>
<accession>A0A0C3AXT3</accession>
<gene>
    <name evidence="3" type="ORF">SCLCIDRAFT_729198</name>
</gene>
<keyword evidence="1" id="KW-0175">Coiled coil</keyword>
<name>A0A0C3AXT3_9AGAM</name>
<organism evidence="3 4">
    <name type="scientific">Scleroderma citrinum Foug A</name>
    <dbReference type="NCBI Taxonomy" id="1036808"/>
    <lineage>
        <taxon>Eukaryota</taxon>
        <taxon>Fungi</taxon>
        <taxon>Dikarya</taxon>
        <taxon>Basidiomycota</taxon>
        <taxon>Agaricomycotina</taxon>
        <taxon>Agaricomycetes</taxon>
        <taxon>Agaricomycetidae</taxon>
        <taxon>Boletales</taxon>
        <taxon>Sclerodermatineae</taxon>
        <taxon>Sclerodermataceae</taxon>
        <taxon>Scleroderma</taxon>
    </lineage>
</organism>
<protein>
    <recommendedName>
        <fullName evidence="5">F-box domain-containing protein</fullName>
    </recommendedName>
</protein>
<dbReference type="EMBL" id="KN822006">
    <property type="protein sequence ID" value="KIM69792.1"/>
    <property type="molecule type" value="Genomic_DNA"/>
</dbReference>
<dbReference type="AlphaFoldDB" id="A0A0C3AXT3"/>
<feature type="coiled-coil region" evidence="1">
    <location>
        <begin position="7"/>
        <end position="34"/>
    </location>
</feature>
<keyword evidence="2" id="KW-0812">Transmembrane</keyword>
<proteinExistence type="predicted"/>
<keyword evidence="2" id="KW-0472">Membrane</keyword>